<dbReference type="WBParaSite" id="ACRNAN_scaffold13801.g18910.t1">
    <property type="protein sequence ID" value="ACRNAN_scaffold13801.g18910.t1"/>
    <property type="gene ID" value="ACRNAN_scaffold13801.g18910"/>
</dbReference>
<feature type="region of interest" description="Disordered" evidence="1">
    <location>
        <begin position="32"/>
        <end position="57"/>
    </location>
</feature>
<evidence type="ECO:0000256" key="1">
    <source>
        <dbReference type="SAM" id="MobiDB-lite"/>
    </source>
</evidence>
<sequence>MLTIHSGVLVCTEVVDVMWDSFLNEIGKYPESEDEFKKSTTPGSDLFDSRPPPPRKQSVLVPLCAKESIHTPGIGTATPSFIPLNRDHPFLKKAPSAQK</sequence>
<dbReference type="AlphaFoldDB" id="A0A914CTE4"/>
<accession>A0A914CTE4</accession>
<proteinExistence type="predicted"/>
<reference evidence="3" key="1">
    <citation type="submission" date="2022-11" db="UniProtKB">
        <authorList>
            <consortium name="WormBaseParasite"/>
        </authorList>
    </citation>
    <scope>IDENTIFICATION</scope>
</reference>
<dbReference type="Proteomes" id="UP000887540">
    <property type="component" value="Unplaced"/>
</dbReference>
<evidence type="ECO:0000313" key="3">
    <source>
        <dbReference type="WBParaSite" id="ACRNAN_scaffold13801.g18910.t1"/>
    </source>
</evidence>
<organism evidence="2 3">
    <name type="scientific">Acrobeloides nanus</name>
    <dbReference type="NCBI Taxonomy" id="290746"/>
    <lineage>
        <taxon>Eukaryota</taxon>
        <taxon>Metazoa</taxon>
        <taxon>Ecdysozoa</taxon>
        <taxon>Nematoda</taxon>
        <taxon>Chromadorea</taxon>
        <taxon>Rhabditida</taxon>
        <taxon>Tylenchina</taxon>
        <taxon>Cephalobomorpha</taxon>
        <taxon>Cephaloboidea</taxon>
        <taxon>Cephalobidae</taxon>
        <taxon>Acrobeloides</taxon>
    </lineage>
</organism>
<keyword evidence="2" id="KW-1185">Reference proteome</keyword>
<evidence type="ECO:0000313" key="2">
    <source>
        <dbReference type="Proteomes" id="UP000887540"/>
    </source>
</evidence>
<protein>
    <submittedName>
        <fullName evidence="3">Uncharacterized protein</fullName>
    </submittedName>
</protein>
<name>A0A914CTE4_9BILA</name>